<dbReference type="AlphaFoldDB" id="A0A4U9HN57"/>
<accession>A0A4U9HN57</accession>
<dbReference type="Pfam" id="PF01381">
    <property type="entry name" value="HTH_3"/>
    <property type="match status" value="1"/>
</dbReference>
<dbReference type="CDD" id="cd00093">
    <property type="entry name" value="HTH_XRE"/>
    <property type="match status" value="1"/>
</dbReference>
<dbReference type="Gene3D" id="1.10.260.40">
    <property type="entry name" value="lambda repressor-like DNA-binding domains"/>
    <property type="match status" value="1"/>
</dbReference>
<reference evidence="3 5" key="3">
    <citation type="submission" date="2019-05" db="EMBL/GenBank/DDBJ databases">
        <authorList>
            <consortium name="Pathogen Informatics"/>
        </authorList>
    </citation>
    <scope>NUCLEOTIDE SEQUENCE [LARGE SCALE GENOMIC DNA]</scope>
    <source>
        <strain evidence="3 5">NCTC13032</strain>
    </source>
</reference>
<dbReference type="Proteomes" id="UP000310719">
    <property type="component" value="Chromosome"/>
</dbReference>
<evidence type="ECO:0000313" key="3">
    <source>
        <dbReference type="EMBL" id="VTP65620.1"/>
    </source>
</evidence>
<name>A0A4U9HN57_9ENTR</name>
<dbReference type="InterPro" id="IPR010982">
    <property type="entry name" value="Lambda_DNA-bd_dom_sf"/>
</dbReference>
<dbReference type="Proteomes" id="UP000222768">
    <property type="component" value="Unassembled WGS sequence"/>
</dbReference>
<dbReference type="RefSeq" id="WP_032617193.1">
    <property type="nucleotide sequence ID" value="NZ_CP083630.1"/>
</dbReference>
<feature type="domain" description="HTH cro/C1-type" evidence="1">
    <location>
        <begin position="6"/>
        <end position="64"/>
    </location>
</feature>
<gene>
    <name evidence="2" type="ORF">CRX53_05135</name>
    <name evidence="3" type="ORF">NCTC13032_02117</name>
</gene>
<dbReference type="PROSITE" id="PS50943">
    <property type="entry name" value="HTH_CROC1"/>
    <property type="match status" value="1"/>
</dbReference>
<evidence type="ECO:0000313" key="2">
    <source>
        <dbReference type="EMBL" id="PHH03388.1"/>
    </source>
</evidence>
<dbReference type="InterPro" id="IPR001387">
    <property type="entry name" value="Cro/C1-type_HTH"/>
</dbReference>
<dbReference type="SMART" id="SM00530">
    <property type="entry name" value="HTH_XRE"/>
    <property type="match status" value="1"/>
</dbReference>
<organism evidence="3 5">
    <name type="scientific">Leclercia adecarboxylata</name>
    <dbReference type="NCBI Taxonomy" id="83655"/>
    <lineage>
        <taxon>Bacteria</taxon>
        <taxon>Pseudomonadati</taxon>
        <taxon>Pseudomonadota</taxon>
        <taxon>Gammaproteobacteria</taxon>
        <taxon>Enterobacterales</taxon>
        <taxon>Enterobacteriaceae</taxon>
        <taxon>Leclercia</taxon>
    </lineage>
</organism>
<dbReference type="EMBL" id="LR590464">
    <property type="protein sequence ID" value="VTP65620.1"/>
    <property type="molecule type" value="Genomic_DNA"/>
</dbReference>
<reference evidence="4" key="1">
    <citation type="submission" date="2017-09" db="EMBL/GenBank/DDBJ databases">
        <title>FDA dAtabase for Regulatory Grade micrObial Sequences (FDA-ARGOS): Supporting development and validation of Infectious Disease Dx tests.</title>
        <authorList>
            <person name="Minogue T."/>
            <person name="Wolcott M."/>
            <person name="Wasieloski L."/>
            <person name="Aguilar W."/>
            <person name="Moore D."/>
            <person name="Tallon L."/>
            <person name="Sadzewicz L."/>
            <person name="Ott S."/>
            <person name="Zhao X."/>
            <person name="Nagaraj S."/>
            <person name="Vavikolanu K."/>
            <person name="Aluvathingal J."/>
            <person name="Nadendla S."/>
            <person name="Sichtig H."/>
        </authorList>
    </citation>
    <scope>NUCLEOTIDE SEQUENCE [LARGE SCALE GENOMIC DNA]</scope>
    <source>
        <strain evidence="4">FDAARGOS_404</strain>
    </source>
</reference>
<proteinExistence type="predicted"/>
<evidence type="ECO:0000313" key="5">
    <source>
        <dbReference type="Proteomes" id="UP000310719"/>
    </source>
</evidence>
<evidence type="ECO:0000259" key="1">
    <source>
        <dbReference type="PROSITE" id="PS50943"/>
    </source>
</evidence>
<protein>
    <submittedName>
        <fullName evidence="3">Helix-turn-helix domain</fullName>
    </submittedName>
    <submittedName>
        <fullName evidence="2">XRE family transcriptional regulator</fullName>
    </submittedName>
</protein>
<reference evidence="2" key="2">
    <citation type="submission" date="2017-09" db="EMBL/GenBank/DDBJ databases">
        <title>FDA dAtabase for Regulatory Grade micrObial Sequences (FDA-ARGOS): Supporting development and validation of Infectious Disease Dx tests.</title>
        <authorList>
            <person name="Minogue T."/>
            <person name="Wolcott M."/>
            <person name="Wasieloski L."/>
            <person name="Aguilar W."/>
            <person name="Moore D."/>
            <person name="Tallon L.J."/>
            <person name="Sadzewicz L."/>
            <person name="Ott S."/>
            <person name="Zhao X."/>
            <person name="Nagaraj S."/>
            <person name="Vavikolanu K."/>
            <person name="Aluvathingal J."/>
            <person name="Nadendla S."/>
            <person name="Sichtig H."/>
        </authorList>
    </citation>
    <scope>NUCLEOTIDE SEQUENCE</scope>
    <source>
        <strain evidence="2">FDAARGOS_404</strain>
    </source>
</reference>
<sequence length="96" mass="10984">MIIKRLKEARLRSGLSQEKLGVLAGIDEASASARMNQYERGRHTPDFEMVCKLAKLLNVPENYFYTIDDVMAEMVLKFNKLNIDAKTATIKFMNDL</sequence>
<dbReference type="SUPFAM" id="SSF47413">
    <property type="entry name" value="lambda repressor-like DNA-binding domains"/>
    <property type="match status" value="1"/>
</dbReference>
<evidence type="ECO:0000313" key="4">
    <source>
        <dbReference type="Proteomes" id="UP000222768"/>
    </source>
</evidence>
<dbReference type="EMBL" id="PDLK01000002">
    <property type="protein sequence ID" value="PHH03388.1"/>
    <property type="molecule type" value="Genomic_DNA"/>
</dbReference>
<dbReference type="GO" id="GO:0003677">
    <property type="term" value="F:DNA binding"/>
    <property type="evidence" value="ECO:0007669"/>
    <property type="project" value="InterPro"/>
</dbReference>